<organism evidence="2">
    <name type="scientific">hydrothermal vent metagenome</name>
    <dbReference type="NCBI Taxonomy" id="652676"/>
    <lineage>
        <taxon>unclassified sequences</taxon>
        <taxon>metagenomes</taxon>
        <taxon>ecological metagenomes</taxon>
    </lineage>
</organism>
<dbReference type="Pfam" id="PF13340">
    <property type="entry name" value="DUF4096"/>
    <property type="match status" value="1"/>
</dbReference>
<dbReference type="NCBIfam" id="NF033580">
    <property type="entry name" value="transpos_IS5_3"/>
    <property type="match status" value="1"/>
</dbReference>
<dbReference type="PANTHER" id="PTHR46637">
    <property type="entry name" value="TIS1421-TRANSPOSASE PROTEIN A"/>
    <property type="match status" value="1"/>
</dbReference>
<feature type="domain" description="Insertion element IS402-like" evidence="1">
    <location>
        <begin position="6"/>
        <end position="79"/>
    </location>
</feature>
<accession>A0A3B1AW34</accession>
<dbReference type="InterPro" id="IPR052909">
    <property type="entry name" value="Transposase_6_like"/>
</dbReference>
<evidence type="ECO:0000259" key="1">
    <source>
        <dbReference type="Pfam" id="PF13340"/>
    </source>
</evidence>
<protein>
    <recommendedName>
        <fullName evidence="1">Insertion element IS402-like domain-containing protein</fullName>
    </recommendedName>
</protein>
<dbReference type="EMBL" id="UOFW01000149">
    <property type="protein sequence ID" value="VAX05951.1"/>
    <property type="molecule type" value="Genomic_DNA"/>
</dbReference>
<evidence type="ECO:0000313" key="2">
    <source>
        <dbReference type="EMBL" id="VAX05951.1"/>
    </source>
</evidence>
<dbReference type="InterPro" id="IPR025161">
    <property type="entry name" value="IS402-like_dom"/>
</dbReference>
<reference evidence="2" key="1">
    <citation type="submission" date="2018-06" db="EMBL/GenBank/DDBJ databases">
        <authorList>
            <person name="Zhirakovskaya E."/>
        </authorList>
    </citation>
    <scope>NUCLEOTIDE SEQUENCE</scope>
</reference>
<dbReference type="PANTHER" id="PTHR46637:SF1">
    <property type="entry name" value="BLL5188 PROTEIN"/>
    <property type="match status" value="1"/>
</dbReference>
<gene>
    <name evidence="2" type="ORF">MNBD_ALPHA03-493</name>
</gene>
<name>A0A3B1AW34_9ZZZZ</name>
<dbReference type="AlphaFoldDB" id="A0A3B1AW34"/>
<proteinExistence type="predicted"/>
<sequence>MGRFDLNDEEWRIIAPLLPKGTRGPKRSPADDRRILNAIFYILRTSAPWADLPGRYGPYKTAYNRYNRWAKRGIWGEMFEALAASCKDSLIFIDSTIVKAHRASAGALKKGAYWANISAAHAAVAQVRFMRP</sequence>